<dbReference type="PANTHER" id="PTHR23257">
    <property type="entry name" value="SERINE-THREONINE PROTEIN KINASE"/>
    <property type="match status" value="1"/>
</dbReference>
<feature type="region of interest" description="Disordered" evidence="6">
    <location>
        <begin position="756"/>
        <end position="777"/>
    </location>
</feature>
<evidence type="ECO:0000313" key="8">
    <source>
        <dbReference type="EMBL" id="OHT00750.1"/>
    </source>
</evidence>
<dbReference type="SUPFAM" id="SSF52540">
    <property type="entry name" value="P-loop containing nucleoside triphosphate hydrolases"/>
    <property type="match status" value="1"/>
</dbReference>
<dbReference type="InterPro" id="IPR027417">
    <property type="entry name" value="P-loop_NTPase"/>
</dbReference>
<dbReference type="Pfam" id="PF00069">
    <property type="entry name" value="Pkinase"/>
    <property type="match status" value="1"/>
</dbReference>
<evidence type="ECO:0000256" key="6">
    <source>
        <dbReference type="SAM" id="MobiDB-lite"/>
    </source>
</evidence>
<dbReference type="PROSITE" id="PS51419">
    <property type="entry name" value="RAB"/>
    <property type="match status" value="1"/>
</dbReference>
<dbReference type="InterPro" id="IPR001245">
    <property type="entry name" value="Ser-Thr/Tyr_kinase_cat_dom"/>
</dbReference>
<feature type="compositionally biased region" description="Polar residues" evidence="6">
    <location>
        <begin position="934"/>
        <end position="947"/>
    </location>
</feature>
<protein>
    <recommendedName>
        <fullName evidence="7">Protein kinase domain-containing protein</fullName>
    </recommendedName>
</protein>
<dbReference type="InterPro" id="IPR008271">
    <property type="entry name" value="Ser/Thr_kinase_AS"/>
</dbReference>
<dbReference type="InterPro" id="IPR000719">
    <property type="entry name" value="Prot_kinase_dom"/>
</dbReference>
<dbReference type="GO" id="GO:0003924">
    <property type="term" value="F:GTPase activity"/>
    <property type="evidence" value="ECO:0007669"/>
    <property type="project" value="InterPro"/>
</dbReference>
<accession>A0A1J4JTA0</accession>
<keyword evidence="4 5" id="KW-0067">ATP-binding</keyword>
<dbReference type="CDD" id="cd00154">
    <property type="entry name" value="Rab"/>
    <property type="match status" value="1"/>
</dbReference>
<dbReference type="InterPro" id="IPR001806">
    <property type="entry name" value="Small_GTPase"/>
</dbReference>
<dbReference type="PROSITE" id="PS00107">
    <property type="entry name" value="PROTEIN_KINASE_ATP"/>
    <property type="match status" value="1"/>
</dbReference>
<dbReference type="GO" id="GO:0004674">
    <property type="term" value="F:protein serine/threonine kinase activity"/>
    <property type="evidence" value="ECO:0007669"/>
    <property type="project" value="UniProtKB-KW"/>
</dbReference>
<keyword evidence="2" id="KW-0723">Serine/threonine-protein kinase</keyword>
<name>A0A1J4JTA0_9EUKA</name>
<dbReference type="PANTHER" id="PTHR23257:SF958">
    <property type="entry name" value="SERINE_THREONINE-PROTEIN KINASE WNK4"/>
    <property type="match status" value="1"/>
</dbReference>
<dbReference type="VEuPathDB" id="TrichDB:TRFO_32426"/>
<dbReference type="RefSeq" id="XP_068353886.1">
    <property type="nucleotide sequence ID" value="XM_068508491.1"/>
</dbReference>
<dbReference type="Gene3D" id="1.10.510.10">
    <property type="entry name" value="Transferase(Phosphotransferase) domain 1"/>
    <property type="match status" value="1"/>
</dbReference>
<feature type="compositionally biased region" description="Low complexity" evidence="6">
    <location>
        <begin position="915"/>
        <end position="933"/>
    </location>
</feature>
<sequence>MNFFFEFNILHNFPLKNTNNENKSFKVLIILLFSCFMPNSTLKIAVLGEKGSGKTCFIRSYTYGSFSEKPSPTNSFSYIDCIDNSNDREKHILFLDTVTSEYNVSKEIVSYLRECVGAILIVDLTSKKSLEKISSWVKLINQNLKIPVGAFVVGSKLDITDQRVISQQEIQNIIGKHKCGYIEMSFKDDRASNQLKLKDYFNKIHDISLEFQSDELNFPKSTKKMEVNLSRFKVVTDGSAKLGSGAFGDVVKAKDSETGQFVAIKKVSTDHLEKLDLFLFRREIEIMSNIHNTFIIDFVGFTTKNPFCIVMDLAPNGTLFSHLHKGPASPWLTNTRRTIMAMGIAYGMAHMHRNKIIHRDLKSTNILIDENYYPKICDFGIAKFDNNIKSNRTPVGTPQWMAPEMLNNSPYNNKIDIYSYAMILYELITNQVPFFGVPPLDIYRHVVQKRARPLLPPTTPLPLKELVINCWREDPMKRPTFDQIFKLFATHKVEFGRTDRNEIDSFLEYIKKNNPNDFPFDEVINSKPASANINMINKSEDISIDIRPHSFLSSQESKSNLVTQNSKVLLTSSNNYSSNQKSQNSNNGNRNKIILKVSPFSILNAQNSQNQSSNPSINNIKSPLSSNLGNSHNNLNNNLNNSMNMNYNVHNNINDNSDSILNNPSKLIQQCDLDSTNQSFEENQNKKQNKKSKREILKVNESNSLDENEKVQSINLFKERKMQDNALPPMKIQGINNEMLLPIPTYENKQEIVNQEASNTPTSQSNSNQKSNNSNNNYNLFDINKVLDGDDIIDFTGDNSDEDTYDNDEDDNFNSDSCSSVSFGGMAPINKSPLFAALTQKNNNFEVKIKDNFNLQLPAFLESNSTEKSTPPKKDLKGEFKTKNALKNTKIELPILNIPSKESLINKTNTIASRNVSSARSQNSQRSQNSVVSQFSIQPQNTPNHVNSSKRKNPQRSKSVTPRKNCQESKSHKNIDSKQSKFQNPHLEQLNKTSKRSSFEKPKSKSNSGLIDETNFEQFNSIANLNSKHFKTNLKEICETLTKDTVFSFFLFIVNILKDDRKLNKNIKSMKLLFSCVCSLLKKPRFFSRFVKSKILLNLPFNEIELIDDCLSIVSDAIEQNPNCISEKFGSIFRSLLISSHPGIPLKVIRIYTLYAEYFDDIVNPWPFLDSALQMYKKVPESLDKYILLFYNLCKTFPNYCNERCIQCLKCFMRILHKLNSKALKIFYKFVNKFYSNEFLSNKKLNENRDNEVISIDFNSISHHLLLDCQNGQGEKSEKENKENKEIVSLALAFLEKLDYIECDYDHLNNLCDSLFSIVRKYPNSFDILLKIANTRSGRQVITSDLSFLKHRLPTYENTFRLYKKLAQFSKLNRKINKSQFLSNLFTKFLKNEPDIALKMINDYLSEKEFEENFFKHLSENGFTDELMEICETSLNIENVKLALLIFQEIACYAFVDSFLPLVDFLITKYQKNDELQRLCITVLAQLSDYPRCIRRMKRNDISFLNNGKHYFKQKQFILQNIDEYSNQKSRS</sequence>
<evidence type="ECO:0000256" key="5">
    <source>
        <dbReference type="PROSITE-ProRule" id="PRU10141"/>
    </source>
</evidence>
<evidence type="ECO:0000259" key="7">
    <source>
        <dbReference type="PROSITE" id="PS50011"/>
    </source>
</evidence>
<dbReference type="SMART" id="SM00175">
    <property type="entry name" value="RAB"/>
    <property type="match status" value="1"/>
</dbReference>
<evidence type="ECO:0000313" key="9">
    <source>
        <dbReference type="Proteomes" id="UP000179807"/>
    </source>
</evidence>
<feature type="binding site" evidence="5">
    <location>
        <position position="266"/>
    </location>
    <ligand>
        <name>ATP</name>
        <dbReference type="ChEBI" id="CHEBI:30616"/>
    </ligand>
</feature>
<evidence type="ECO:0000256" key="2">
    <source>
        <dbReference type="ARBA" id="ARBA00022527"/>
    </source>
</evidence>
<dbReference type="CDD" id="cd13999">
    <property type="entry name" value="STKc_MAP3K-like"/>
    <property type="match status" value="1"/>
</dbReference>
<dbReference type="Gene3D" id="3.40.50.300">
    <property type="entry name" value="P-loop containing nucleotide triphosphate hydrolases"/>
    <property type="match status" value="1"/>
</dbReference>
<dbReference type="Pfam" id="PF00071">
    <property type="entry name" value="Ras"/>
    <property type="match status" value="1"/>
</dbReference>
<dbReference type="EMBL" id="MLAK01000939">
    <property type="protein sequence ID" value="OHT00750.1"/>
    <property type="molecule type" value="Genomic_DNA"/>
</dbReference>
<dbReference type="InterPro" id="IPR050167">
    <property type="entry name" value="Ser_Thr_protein_kinase"/>
</dbReference>
<dbReference type="GeneID" id="94843195"/>
<feature type="region of interest" description="Disordered" evidence="6">
    <location>
        <begin position="606"/>
        <end position="643"/>
    </location>
</feature>
<dbReference type="PROSITE" id="PS00108">
    <property type="entry name" value="PROTEIN_KINASE_ST"/>
    <property type="match status" value="1"/>
</dbReference>
<dbReference type="SMART" id="SM00220">
    <property type="entry name" value="S_TKc"/>
    <property type="match status" value="1"/>
</dbReference>
<dbReference type="SMART" id="SM00173">
    <property type="entry name" value="RAS"/>
    <property type="match status" value="1"/>
</dbReference>
<keyword evidence="9" id="KW-1185">Reference proteome</keyword>
<dbReference type="PRINTS" id="PR00109">
    <property type="entry name" value="TYRKINASE"/>
</dbReference>
<feature type="region of interest" description="Disordered" evidence="6">
    <location>
        <begin position="915"/>
        <end position="1010"/>
    </location>
</feature>
<evidence type="ECO:0000256" key="3">
    <source>
        <dbReference type="ARBA" id="ARBA00022741"/>
    </source>
</evidence>
<evidence type="ECO:0000256" key="1">
    <source>
        <dbReference type="ARBA" id="ARBA00008171"/>
    </source>
</evidence>
<feature type="compositionally biased region" description="Basic and acidic residues" evidence="6">
    <location>
        <begin position="965"/>
        <end position="979"/>
    </location>
</feature>
<dbReference type="GO" id="GO:0005524">
    <property type="term" value="F:ATP binding"/>
    <property type="evidence" value="ECO:0007669"/>
    <property type="project" value="UniProtKB-UniRule"/>
</dbReference>
<feature type="domain" description="Protein kinase" evidence="7">
    <location>
        <begin position="236"/>
        <end position="494"/>
    </location>
</feature>
<comment type="caution">
    <text evidence="8">The sequence shown here is derived from an EMBL/GenBank/DDBJ whole genome shotgun (WGS) entry which is preliminary data.</text>
</comment>
<dbReference type="GO" id="GO:0007165">
    <property type="term" value="P:signal transduction"/>
    <property type="evidence" value="ECO:0007669"/>
    <property type="project" value="TreeGrafter"/>
</dbReference>
<organism evidence="8 9">
    <name type="scientific">Tritrichomonas foetus</name>
    <dbReference type="NCBI Taxonomy" id="1144522"/>
    <lineage>
        <taxon>Eukaryota</taxon>
        <taxon>Metamonada</taxon>
        <taxon>Parabasalia</taxon>
        <taxon>Tritrichomonadida</taxon>
        <taxon>Tritrichomonadidae</taxon>
        <taxon>Tritrichomonas</taxon>
    </lineage>
</organism>
<dbReference type="InterPro" id="IPR011009">
    <property type="entry name" value="Kinase-like_dom_sf"/>
</dbReference>
<proteinExistence type="inferred from homology"/>
<evidence type="ECO:0000256" key="4">
    <source>
        <dbReference type="ARBA" id="ARBA00022840"/>
    </source>
</evidence>
<comment type="similarity">
    <text evidence="1">Belongs to the protein kinase superfamily. TKL Ser/Thr protein kinase family. ROCO subfamily.</text>
</comment>
<keyword evidence="2" id="KW-0418">Kinase</keyword>
<keyword evidence="2" id="KW-0808">Transferase</keyword>
<dbReference type="SUPFAM" id="SSF56112">
    <property type="entry name" value="Protein kinase-like (PK-like)"/>
    <property type="match status" value="1"/>
</dbReference>
<dbReference type="Proteomes" id="UP000179807">
    <property type="component" value="Unassembled WGS sequence"/>
</dbReference>
<dbReference type="InterPro" id="IPR017441">
    <property type="entry name" value="Protein_kinase_ATP_BS"/>
</dbReference>
<dbReference type="GO" id="GO:0005525">
    <property type="term" value="F:GTP binding"/>
    <property type="evidence" value="ECO:0007669"/>
    <property type="project" value="InterPro"/>
</dbReference>
<gene>
    <name evidence="8" type="ORF">TRFO_32426</name>
</gene>
<keyword evidence="3 5" id="KW-0547">Nucleotide-binding</keyword>
<feature type="compositionally biased region" description="Low complexity" evidence="6">
    <location>
        <begin position="758"/>
        <end position="777"/>
    </location>
</feature>
<reference evidence="8" key="1">
    <citation type="submission" date="2016-10" db="EMBL/GenBank/DDBJ databases">
        <authorList>
            <person name="Benchimol M."/>
            <person name="Almeida L.G."/>
            <person name="Vasconcelos A.T."/>
            <person name="Perreira-Neves A."/>
            <person name="Rosa I.A."/>
            <person name="Tasca T."/>
            <person name="Bogo M.R."/>
            <person name="de Souza W."/>
        </authorList>
    </citation>
    <scope>NUCLEOTIDE SEQUENCE [LARGE SCALE GENOMIC DNA]</scope>
    <source>
        <strain evidence="8">K</strain>
    </source>
</reference>
<dbReference type="GO" id="GO:0005737">
    <property type="term" value="C:cytoplasm"/>
    <property type="evidence" value="ECO:0007669"/>
    <property type="project" value="TreeGrafter"/>
</dbReference>
<dbReference type="PROSITE" id="PS50011">
    <property type="entry name" value="PROTEIN_KINASE_DOM"/>
    <property type="match status" value="1"/>
</dbReference>